<feature type="region of interest" description="Disordered" evidence="1">
    <location>
        <begin position="288"/>
        <end position="338"/>
    </location>
</feature>
<feature type="domain" description="FHA" evidence="3">
    <location>
        <begin position="184"/>
        <end position="240"/>
    </location>
</feature>
<protein>
    <recommendedName>
        <fullName evidence="3">FHA domain-containing protein</fullName>
    </recommendedName>
</protein>
<dbReference type="OrthoDB" id="687730at2759"/>
<dbReference type="Proteomes" id="UP000807716">
    <property type="component" value="Unassembled WGS sequence"/>
</dbReference>
<evidence type="ECO:0000313" key="5">
    <source>
        <dbReference type="Proteomes" id="UP000807716"/>
    </source>
</evidence>
<evidence type="ECO:0000256" key="2">
    <source>
        <dbReference type="SAM" id="Phobius"/>
    </source>
</evidence>
<keyword evidence="2" id="KW-0812">Transmembrane</keyword>
<dbReference type="Gene3D" id="2.60.200.20">
    <property type="match status" value="1"/>
</dbReference>
<keyword evidence="2" id="KW-1133">Transmembrane helix</keyword>
<feature type="compositionally biased region" description="Low complexity" evidence="1">
    <location>
        <begin position="379"/>
        <end position="394"/>
    </location>
</feature>
<gene>
    <name evidence="4" type="ORF">DFQ27_001545</name>
</gene>
<feature type="region of interest" description="Disordered" evidence="1">
    <location>
        <begin position="1"/>
        <end position="22"/>
    </location>
</feature>
<dbReference type="EMBL" id="JAAAJB010000152">
    <property type="protein sequence ID" value="KAG0263954.1"/>
    <property type="molecule type" value="Genomic_DNA"/>
</dbReference>
<feature type="compositionally biased region" description="Polar residues" evidence="1">
    <location>
        <begin position="301"/>
        <end position="311"/>
    </location>
</feature>
<dbReference type="SMART" id="SM00240">
    <property type="entry name" value="FHA"/>
    <property type="match status" value="1"/>
</dbReference>
<dbReference type="InterPro" id="IPR051176">
    <property type="entry name" value="Cent_Immune-Sig_Mod"/>
</dbReference>
<organism evidence="4 5">
    <name type="scientific">Actinomortierella ambigua</name>
    <dbReference type="NCBI Taxonomy" id="1343610"/>
    <lineage>
        <taxon>Eukaryota</taxon>
        <taxon>Fungi</taxon>
        <taxon>Fungi incertae sedis</taxon>
        <taxon>Mucoromycota</taxon>
        <taxon>Mortierellomycotina</taxon>
        <taxon>Mortierellomycetes</taxon>
        <taxon>Mortierellales</taxon>
        <taxon>Mortierellaceae</taxon>
        <taxon>Actinomortierella</taxon>
    </lineage>
</organism>
<proteinExistence type="predicted"/>
<keyword evidence="5" id="KW-1185">Reference proteome</keyword>
<feature type="region of interest" description="Disordered" evidence="1">
    <location>
        <begin position="617"/>
        <end position="694"/>
    </location>
</feature>
<sequence length="747" mass="81046">MRKMSHSNGSTNGYFGVPPSSATMTGPTTSSYYPSLPIRNKSRTSSVSSTSTIVQPAHNLLHSSQGILLPKRQPTTSQVTSPAVSAVSAAAFSTATAAATSTTHPYSLASASSSSSSLSSLLSTTSNTANSSGPIRNVHMSAPYSSINSTASANGRPNHPVLVLEPLNNTFALKTFELPEHTKIKIGRQTGVSTAPGPTNGYFDSKVLSRVHAEVWSENSKVYIRDLKSSNGTFLNGRRLCPEGVESEPFQLNPNDNLEFGIDIMDENGTMLHEKVACRIFISRLALSSSGSPPNDARIRSGSTASLASTKGQGGANGTANGTQSGALPNHGGGQDSNFDLLVSRLQHELVRSQETNGDLQQLRHGLDDLGKVFVVTKQQQQQSRKNSMHSQNGGHHHHSQIKAASASPTIDYDRLMEERAMRHAAELEKMARQLETVQSEMEQQMLRSKEDMATVISESDTMRKELAEAMVEMTQVKLERDQAKDMLAELAAEQTQTLESLRTEQEAAVIALEAFHAAALERLTIEARQAREEMIQTHQMEMARALEAARQEIEEWKKTSATGPNHAREKDLEIQVLTSALEGTHKLVESLEKKVKLQQAEVRLLKDNREGLAKELQAEKEKVRELTRQTEYLATLTPTSPTSATTPGSPNGSSASLPSSVSTTTVTVMTPTGKTEGSKKMTATTPNGHHQHHPHEFSWAQFVFPMAKRNQPLMNQPSTMLMSGGFMLVGLGAYVLWHRAAGITPP</sequence>
<dbReference type="GO" id="GO:0005737">
    <property type="term" value="C:cytoplasm"/>
    <property type="evidence" value="ECO:0007669"/>
    <property type="project" value="TreeGrafter"/>
</dbReference>
<dbReference type="InterPro" id="IPR008984">
    <property type="entry name" value="SMAD_FHA_dom_sf"/>
</dbReference>
<evidence type="ECO:0000313" key="4">
    <source>
        <dbReference type="EMBL" id="KAG0263954.1"/>
    </source>
</evidence>
<feature type="compositionally biased region" description="Polar residues" evidence="1">
    <location>
        <begin position="1"/>
        <end position="13"/>
    </location>
</feature>
<dbReference type="PANTHER" id="PTHR15715:SF37">
    <property type="entry name" value="LD47843P"/>
    <property type="match status" value="1"/>
</dbReference>
<dbReference type="PANTHER" id="PTHR15715">
    <property type="entry name" value="CENTROSOMAL PROTEIN OF 170 KDA"/>
    <property type="match status" value="1"/>
</dbReference>
<evidence type="ECO:0000256" key="1">
    <source>
        <dbReference type="SAM" id="MobiDB-lite"/>
    </source>
</evidence>
<keyword evidence="2" id="KW-0472">Membrane</keyword>
<feature type="compositionally biased region" description="Basic and acidic residues" evidence="1">
    <location>
        <begin position="617"/>
        <end position="629"/>
    </location>
</feature>
<feature type="compositionally biased region" description="Low complexity" evidence="1">
    <location>
        <begin position="634"/>
        <end position="676"/>
    </location>
</feature>
<dbReference type="SUPFAM" id="SSF49879">
    <property type="entry name" value="SMAD/FHA domain"/>
    <property type="match status" value="1"/>
</dbReference>
<dbReference type="AlphaFoldDB" id="A0A9P6U8B7"/>
<evidence type="ECO:0000259" key="3">
    <source>
        <dbReference type="PROSITE" id="PS50006"/>
    </source>
</evidence>
<comment type="caution">
    <text evidence="4">The sequence shown here is derived from an EMBL/GenBank/DDBJ whole genome shotgun (WGS) entry which is preliminary data.</text>
</comment>
<dbReference type="PROSITE" id="PS50006">
    <property type="entry name" value="FHA_DOMAIN"/>
    <property type="match status" value="1"/>
</dbReference>
<feature type="region of interest" description="Disordered" evidence="1">
    <location>
        <begin position="378"/>
        <end position="409"/>
    </location>
</feature>
<dbReference type="Pfam" id="PF00498">
    <property type="entry name" value="FHA"/>
    <property type="match status" value="1"/>
</dbReference>
<name>A0A9P6U8B7_9FUNG</name>
<dbReference type="InterPro" id="IPR000253">
    <property type="entry name" value="FHA_dom"/>
</dbReference>
<accession>A0A9P6U8B7</accession>
<reference evidence="4" key="1">
    <citation type="journal article" date="2020" name="Fungal Divers.">
        <title>Resolving the Mortierellaceae phylogeny through synthesis of multi-gene phylogenetics and phylogenomics.</title>
        <authorList>
            <person name="Vandepol N."/>
            <person name="Liber J."/>
            <person name="Desiro A."/>
            <person name="Na H."/>
            <person name="Kennedy M."/>
            <person name="Barry K."/>
            <person name="Grigoriev I.V."/>
            <person name="Miller A.N."/>
            <person name="O'Donnell K."/>
            <person name="Stajich J.E."/>
            <person name="Bonito G."/>
        </authorList>
    </citation>
    <scope>NUCLEOTIDE SEQUENCE</scope>
    <source>
        <strain evidence="4">BC1065</strain>
    </source>
</reference>
<feature type="transmembrane region" description="Helical" evidence="2">
    <location>
        <begin position="720"/>
        <end position="738"/>
    </location>
</feature>